<organism evidence="1 2">
    <name type="scientific">Mycobacterium branderi</name>
    <dbReference type="NCBI Taxonomy" id="43348"/>
    <lineage>
        <taxon>Bacteria</taxon>
        <taxon>Bacillati</taxon>
        <taxon>Actinomycetota</taxon>
        <taxon>Actinomycetes</taxon>
        <taxon>Mycobacteriales</taxon>
        <taxon>Mycobacteriaceae</taxon>
        <taxon>Mycobacterium</taxon>
    </lineage>
</organism>
<dbReference type="InterPro" id="IPR023606">
    <property type="entry name" value="CoA-Trfase_III_dom_1_sf"/>
</dbReference>
<gene>
    <name evidence="1" type="ORF">BST20_25920</name>
</gene>
<name>A0AA91LSA4_9MYCO</name>
<reference evidence="1 2" key="1">
    <citation type="submission" date="2016-12" db="EMBL/GenBank/DDBJ databases">
        <title>The new phylogeny of genus Mycobacterium.</title>
        <authorList>
            <person name="Tortoli E."/>
            <person name="Trovato A."/>
            <person name="Cirillo D.M."/>
        </authorList>
    </citation>
    <scope>NUCLEOTIDE SEQUENCE [LARGE SCALE GENOMIC DNA]</scope>
    <source>
        <strain evidence="1 2">DSM 44624</strain>
    </source>
</reference>
<dbReference type="InterPro" id="IPR044855">
    <property type="entry name" value="CoA-Trfase_III_dom3_sf"/>
</dbReference>
<dbReference type="PANTHER" id="PTHR48228:SF7">
    <property type="entry name" value="FATTY ACYL-COA TRANSFERASE RV3272-RELATED"/>
    <property type="match status" value="1"/>
</dbReference>
<dbReference type="InterPro" id="IPR003673">
    <property type="entry name" value="CoA-Trfase_fam_III"/>
</dbReference>
<dbReference type="GO" id="GO:0016740">
    <property type="term" value="F:transferase activity"/>
    <property type="evidence" value="ECO:0007669"/>
    <property type="project" value="UniProtKB-KW"/>
</dbReference>
<keyword evidence="1" id="KW-0808">Transferase</keyword>
<proteinExistence type="predicted"/>
<sequence length="779" mass="83948">MRVSGPLEGIRVVDCSRGIAGPRATGLLADYGAEVWWVEPPGGDPFRDVLATEYAVFNRGKRSVQCDLRTGAGRDALFELLSGADAFVTSWRPGVAERLGVGWDRMHEAFPQLVYTSISGFGEDGTLADVPGHEAIIHSYVGVTAEQRGMRPPPIYQGLPFASIGAAYLAVIGSLAALYRRTRDNRGRHVQTSLVDGALSYLALYWGDADNAGSAPPIVPGTVRIVSQSFRCADDEYLGVHTGAVGAFGRLIRELGLDNKIRVSQDGSDMGRPLSEEERTVVLEEIPAIFESQPRDVWLKRLLDADVCAIPELHPGEIFDAPQVRHNEMVVRLNDPVLGPLEQVAPAIRFNGLRLDGPVCAAPLAGQHDGQCPPAHSDHVPTPAAGGAGDDTPLLQGLRVLDAGAYYAGPYSSRLLADLGADVIKLETTLGDQLRGIQRPFRSASAGKRAISLNLKDPELHAARDALIKWADGVLHNMRPGAAERVGLGYDRVHELNPDAVYLYAPGWGSAGPDAMRQSFAPLMSGYVGIGYEVGGQFNPPMWPLGNEDPGNGLTGAVGILMALLHQARGGTGCYVENPQLNATMSHAAHIVRRPDGTVLGAQRLDPLQTGIGPLDRLYETRDGWVCVTALSDAEIERLQAALGIEILGDPRFATHDLRMQNSYELADLLSELFLKRDSEDWVRLLRSAAVAVMIPKTRSNNEAFHRDPINQAIGRVAQVPDGDGRFVREAAVMVRVSGAATAPHRLAPELGADTEAVLREHGYGPQKIAELRERGSIR</sequence>
<dbReference type="Gene3D" id="3.30.1540.10">
    <property type="entry name" value="formyl-coa transferase, domain 3"/>
    <property type="match status" value="2"/>
</dbReference>
<dbReference type="Gene3D" id="3.40.50.10540">
    <property type="entry name" value="Crotonobetainyl-coa:carnitine coa-transferase, domain 1"/>
    <property type="match status" value="3"/>
</dbReference>
<dbReference type="Pfam" id="PF02515">
    <property type="entry name" value="CoA_transf_3"/>
    <property type="match status" value="2"/>
</dbReference>
<dbReference type="SUPFAM" id="SSF89796">
    <property type="entry name" value="CoA-transferase family III (CaiB/BaiF)"/>
    <property type="match status" value="2"/>
</dbReference>
<protein>
    <submittedName>
        <fullName evidence="1">CoA transferase</fullName>
    </submittedName>
</protein>
<evidence type="ECO:0000313" key="2">
    <source>
        <dbReference type="Proteomes" id="UP000192441"/>
    </source>
</evidence>
<comment type="caution">
    <text evidence="1">The sequence shown here is derived from an EMBL/GenBank/DDBJ whole genome shotgun (WGS) entry which is preliminary data.</text>
</comment>
<dbReference type="Proteomes" id="UP000192441">
    <property type="component" value="Unassembled WGS sequence"/>
</dbReference>
<dbReference type="AlphaFoldDB" id="A0AA91LSA4"/>
<dbReference type="EMBL" id="MVHM01000027">
    <property type="protein sequence ID" value="ORA31834.1"/>
    <property type="molecule type" value="Genomic_DNA"/>
</dbReference>
<accession>A0AA91LSA4</accession>
<dbReference type="InterPro" id="IPR050509">
    <property type="entry name" value="CoA-transferase_III"/>
</dbReference>
<dbReference type="PANTHER" id="PTHR48228">
    <property type="entry name" value="SUCCINYL-COA--D-CITRAMALATE COA-TRANSFERASE"/>
    <property type="match status" value="1"/>
</dbReference>
<evidence type="ECO:0000313" key="1">
    <source>
        <dbReference type="EMBL" id="ORA31834.1"/>
    </source>
</evidence>